<dbReference type="SUPFAM" id="SSF53474">
    <property type="entry name" value="alpha/beta-Hydrolases"/>
    <property type="match status" value="1"/>
</dbReference>
<dbReference type="PIRSF" id="PIRSF033634">
    <property type="entry name" value="UCP033634"/>
    <property type="match status" value="1"/>
</dbReference>
<comment type="caution">
    <text evidence="2">The sequence shown here is derived from an EMBL/GenBank/DDBJ whole genome shotgun (WGS) entry which is preliminary data.</text>
</comment>
<name>A0ABT9UWD1_9FIRM</name>
<dbReference type="Proteomes" id="UP001228504">
    <property type="component" value="Unassembled WGS sequence"/>
</dbReference>
<feature type="domain" description="KANL3/Tex30 alpha/beta hydrolase-like" evidence="1">
    <location>
        <begin position="49"/>
        <end position="191"/>
    </location>
</feature>
<evidence type="ECO:0000313" key="2">
    <source>
        <dbReference type="EMBL" id="MDQ0150613.1"/>
    </source>
</evidence>
<protein>
    <submittedName>
        <fullName evidence="2">Alpha/beta-hydrolase family hydrolase</fullName>
    </submittedName>
</protein>
<organism evidence="2 3">
    <name type="scientific">Eubacterium multiforme</name>
    <dbReference type="NCBI Taxonomy" id="83339"/>
    <lineage>
        <taxon>Bacteria</taxon>
        <taxon>Bacillati</taxon>
        <taxon>Bacillota</taxon>
        <taxon>Clostridia</taxon>
        <taxon>Eubacteriales</taxon>
        <taxon>Eubacteriaceae</taxon>
        <taxon>Eubacterium</taxon>
    </lineage>
</organism>
<reference evidence="2 3" key="1">
    <citation type="submission" date="2023-07" db="EMBL/GenBank/DDBJ databases">
        <title>Genomic Encyclopedia of Type Strains, Phase IV (KMG-IV): sequencing the most valuable type-strain genomes for metagenomic binning, comparative biology and taxonomic classification.</title>
        <authorList>
            <person name="Goeker M."/>
        </authorList>
    </citation>
    <scope>NUCLEOTIDE SEQUENCE [LARGE SCALE GENOMIC DNA]</scope>
    <source>
        <strain evidence="2 3">DSM 20694</strain>
    </source>
</reference>
<dbReference type="Pfam" id="PF20408">
    <property type="entry name" value="Abhydrolase_11"/>
    <property type="match status" value="1"/>
</dbReference>
<keyword evidence="3" id="KW-1185">Reference proteome</keyword>
<dbReference type="EMBL" id="JAUSUF010000011">
    <property type="protein sequence ID" value="MDQ0150613.1"/>
    <property type="molecule type" value="Genomic_DNA"/>
</dbReference>
<proteinExistence type="predicted"/>
<dbReference type="RefSeq" id="WP_307487339.1">
    <property type="nucleotide sequence ID" value="NZ_JAUSUF010000011.1"/>
</dbReference>
<sequence length="205" mass="22944">MSKTINSYWGVELKPYVTKQGSKTLAVVLPGIGYTLDRVTLEYSGELALNLGYDLVRIEYGFQVTRKPFNVPEEFDIIVKESLEQLKSVLEDGNYENIVIIGKSIGTAVQTELNKSVKDYNVTNIYISPIDKTAGLGILEDSLVITGTKDPLLSKENVEKIKDIKGVQLISIKDADHPLNIEKNPIESLKIQLEIIEAMKKFLNR</sequence>
<accession>A0ABT9UWD1</accession>
<gene>
    <name evidence="2" type="ORF">J2S18_002562</name>
</gene>
<dbReference type="InterPro" id="IPR029058">
    <property type="entry name" value="AB_hydrolase_fold"/>
</dbReference>
<evidence type="ECO:0000259" key="1">
    <source>
        <dbReference type="Pfam" id="PF20408"/>
    </source>
</evidence>
<evidence type="ECO:0000313" key="3">
    <source>
        <dbReference type="Proteomes" id="UP001228504"/>
    </source>
</evidence>
<dbReference type="Gene3D" id="3.40.50.1820">
    <property type="entry name" value="alpha/beta hydrolase"/>
    <property type="match status" value="1"/>
</dbReference>
<dbReference type="InterPro" id="IPR046879">
    <property type="entry name" value="KANL3/Tex30_Abhydrolase"/>
</dbReference>
<dbReference type="InterPro" id="IPR017018">
    <property type="entry name" value="UCP033634"/>
</dbReference>